<reference evidence="2 3" key="1">
    <citation type="submission" date="2023-08" db="EMBL/GenBank/DDBJ databases">
        <title>Black Yeasts Isolated from many extreme environments.</title>
        <authorList>
            <person name="Coleine C."/>
            <person name="Stajich J.E."/>
            <person name="Selbmann L."/>
        </authorList>
    </citation>
    <scope>NUCLEOTIDE SEQUENCE [LARGE SCALE GENOMIC DNA]</scope>
    <source>
        <strain evidence="2 3">CCFEE 5792</strain>
    </source>
</reference>
<dbReference type="PANTHER" id="PTHR37540">
    <property type="entry name" value="TRANSCRIPTION FACTOR (ACR-2), PUTATIVE-RELATED-RELATED"/>
    <property type="match status" value="1"/>
</dbReference>
<sequence length="499" mass="55975">MAAEAVLFPPQPLFMVDRSWQRRGRKVSPSSREFENSSRVPEITITVLNGNKTSQKRSSGTATAPERAPSKPSKVNNIQFLSYEPHTLSRKDKRTKATKSVKNNKRDSRSLSESAQNSALVPAGSQSADEASDRSTLSITSISRSTSPCYTVIDPEVSSFEKFIVYYPTRLADAIFPMSQYLNFEYNTLQKIWLPVAATDEVLLHTILFASASHLHNVSDSHDFKDASLLMKVILDRLNRRLRNKTLSDATIGAVSCLAMCENTLGKHESTAMHMSGMAEMIKVRGGMSAIRHELQMKIYREMLKLEGTHNSQLELLLKTSRVSATLSDLLLELSQLSFAIEHAMDSQARIDPLMFEEELLCLQYNLLIHALSTSPGLEKAYTLGALIYLQTLTRSAPFMKSSSEALSKELKLSLLNLDTAEVSSPLRFWLFIMGGLVSSETSEKDWFRQRLRVCQGSQTDVVIWESMKSQLMAVLWVERIHDNLGEALWVDLLPPMAF</sequence>
<gene>
    <name evidence="2" type="ORF">LTR84_003106</name>
</gene>
<keyword evidence="3" id="KW-1185">Reference proteome</keyword>
<dbReference type="AlphaFoldDB" id="A0AAV9NBK9"/>
<evidence type="ECO:0000256" key="1">
    <source>
        <dbReference type="SAM" id="MobiDB-lite"/>
    </source>
</evidence>
<dbReference type="GeneID" id="89971300"/>
<proteinExistence type="predicted"/>
<accession>A0AAV9NBK9</accession>
<dbReference type="InterPro" id="IPR021858">
    <property type="entry name" value="Fun_TF"/>
</dbReference>
<dbReference type="PANTHER" id="PTHR37540:SF5">
    <property type="entry name" value="TRANSCRIPTION FACTOR DOMAIN-CONTAINING PROTEIN"/>
    <property type="match status" value="1"/>
</dbReference>
<feature type="compositionally biased region" description="Polar residues" evidence="1">
    <location>
        <begin position="111"/>
        <end position="129"/>
    </location>
</feature>
<evidence type="ECO:0000313" key="3">
    <source>
        <dbReference type="Proteomes" id="UP001358417"/>
    </source>
</evidence>
<dbReference type="Proteomes" id="UP001358417">
    <property type="component" value="Unassembled WGS sequence"/>
</dbReference>
<dbReference type="RefSeq" id="XP_064705681.1">
    <property type="nucleotide sequence ID" value="XM_064846701.1"/>
</dbReference>
<name>A0AAV9NBK9_9EURO</name>
<dbReference type="Pfam" id="PF11951">
    <property type="entry name" value="Fungal_trans_2"/>
    <property type="match status" value="1"/>
</dbReference>
<evidence type="ECO:0000313" key="2">
    <source>
        <dbReference type="EMBL" id="KAK5051454.1"/>
    </source>
</evidence>
<feature type="compositionally biased region" description="Basic residues" evidence="1">
    <location>
        <begin position="91"/>
        <end position="103"/>
    </location>
</feature>
<protein>
    <submittedName>
        <fullName evidence="2">Uncharacterized protein</fullName>
    </submittedName>
</protein>
<feature type="compositionally biased region" description="Polar residues" evidence="1">
    <location>
        <begin position="46"/>
        <end position="62"/>
    </location>
</feature>
<organism evidence="2 3">
    <name type="scientific">Exophiala bonariae</name>
    <dbReference type="NCBI Taxonomy" id="1690606"/>
    <lineage>
        <taxon>Eukaryota</taxon>
        <taxon>Fungi</taxon>
        <taxon>Dikarya</taxon>
        <taxon>Ascomycota</taxon>
        <taxon>Pezizomycotina</taxon>
        <taxon>Eurotiomycetes</taxon>
        <taxon>Chaetothyriomycetidae</taxon>
        <taxon>Chaetothyriales</taxon>
        <taxon>Herpotrichiellaceae</taxon>
        <taxon>Exophiala</taxon>
    </lineage>
</organism>
<feature type="region of interest" description="Disordered" evidence="1">
    <location>
        <begin position="21"/>
        <end position="133"/>
    </location>
</feature>
<comment type="caution">
    <text evidence="2">The sequence shown here is derived from an EMBL/GenBank/DDBJ whole genome shotgun (WGS) entry which is preliminary data.</text>
</comment>
<dbReference type="EMBL" id="JAVRRD010000015">
    <property type="protein sequence ID" value="KAK5051454.1"/>
    <property type="molecule type" value="Genomic_DNA"/>
</dbReference>